<proteinExistence type="predicted"/>
<evidence type="ECO:0000259" key="4">
    <source>
        <dbReference type="PROSITE" id="PS50110"/>
    </source>
</evidence>
<dbReference type="PANTHER" id="PTHR43228">
    <property type="entry name" value="TWO-COMPONENT RESPONSE REGULATOR"/>
    <property type="match status" value="1"/>
</dbReference>
<dbReference type="Pfam" id="PF00072">
    <property type="entry name" value="Response_reg"/>
    <property type="match status" value="1"/>
</dbReference>
<keyword evidence="3" id="KW-0597">Phosphoprotein</keyword>
<evidence type="ECO:0000313" key="5">
    <source>
        <dbReference type="EMBL" id="MBC3797706.1"/>
    </source>
</evidence>
<evidence type="ECO:0000256" key="2">
    <source>
        <dbReference type="ARBA" id="ARBA00024867"/>
    </source>
</evidence>
<dbReference type="PANTHER" id="PTHR43228:SF1">
    <property type="entry name" value="TWO-COMPONENT RESPONSE REGULATOR ARR22"/>
    <property type="match status" value="1"/>
</dbReference>
<evidence type="ECO:0000256" key="3">
    <source>
        <dbReference type="PROSITE-ProRule" id="PRU00169"/>
    </source>
</evidence>
<dbReference type="EMBL" id="WJBB01000014">
    <property type="protein sequence ID" value="MBC3797706.1"/>
    <property type="molecule type" value="Genomic_DNA"/>
</dbReference>
<evidence type="ECO:0000256" key="1">
    <source>
        <dbReference type="ARBA" id="ARBA00018672"/>
    </source>
</evidence>
<comment type="function">
    <text evidence="2">May play the central regulatory role in sporulation. It may be an element of the effector pathway responsible for the activation of sporulation genes in response to nutritional stress. Spo0A may act in concert with spo0H (a sigma factor) to control the expression of some genes that are critical to the sporulation process.</text>
</comment>
<feature type="modified residue" description="4-aspartylphosphate" evidence="3">
    <location>
        <position position="53"/>
    </location>
</feature>
<accession>A0ABR6WN43</accession>
<feature type="domain" description="Response regulatory" evidence="4">
    <location>
        <begin position="3"/>
        <end position="118"/>
    </location>
</feature>
<sequence>MTKVLIVDDAVFIRIQLRNLLESNGFEVVAEAENGKVALEKIREFRPDLVTLDITMPEMNGLECMKEIKKMDFVPTVIMVSALGQEKHVQQAILNGAKGFIVKPYKNESVIKNLNKYKD</sequence>
<name>A0ABR6WN43_9FIRM</name>
<dbReference type="SUPFAM" id="SSF52172">
    <property type="entry name" value="CheY-like"/>
    <property type="match status" value="1"/>
</dbReference>
<dbReference type="InterPro" id="IPR001789">
    <property type="entry name" value="Sig_transdc_resp-reg_receiver"/>
</dbReference>
<keyword evidence="6" id="KW-1185">Reference proteome</keyword>
<dbReference type="Gene3D" id="3.40.50.2300">
    <property type="match status" value="1"/>
</dbReference>
<comment type="caution">
    <text evidence="5">The sequence shown here is derived from an EMBL/GenBank/DDBJ whole genome shotgun (WGS) entry which is preliminary data.</text>
</comment>
<dbReference type="PROSITE" id="PS50110">
    <property type="entry name" value="RESPONSE_REGULATORY"/>
    <property type="match status" value="1"/>
</dbReference>
<dbReference type="InterPro" id="IPR052048">
    <property type="entry name" value="ST_Response_Regulator"/>
</dbReference>
<reference evidence="5 6" key="1">
    <citation type="journal article" date="2020" name="mSystems">
        <title>Defining Genomic and Predicted Metabolic Features of the Acetobacterium Genus.</title>
        <authorList>
            <person name="Ross D.E."/>
            <person name="Marshall C.W."/>
            <person name="Gulliver D."/>
            <person name="May H.D."/>
            <person name="Norman R.S."/>
        </authorList>
    </citation>
    <scope>NUCLEOTIDE SEQUENCE [LARGE SCALE GENOMIC DNA]</scope>
    <source>
        <strain evidence="5 6">DSM 9173</strain>
    </source>
</reference>
<dbReference type="RefSeq" id="WP_148603940.1">
    <property type="nucleotide sequence ID" value="NZ_RXYB01000011.1"/>
</dbReference>
<dbReference type="InterPro" id="IPR011006">
    <property type="entry name" value="CheY-like_superfamily"/>
</dbReference>
<evidence type="ECO:0000313" key="6">
    <source>
        <dbReference type="Proteomes" id="UP000653358"/>
    </source>
</evidence>
<dbReference type="SMART" id="SM00448">
    <property type="entry name" value="REC"/>
    <property type="match status" value="1"/>
</dbReference>
<gene>
    <name evidence="5" type="ORF">GH807_11680</name>
</gene>
<organism evidence="5 6">
    <name type="scientific">Acetobacterium tundrae</name>
    <dbReference type="NCBI Taxonomy" id="132932"/>
    <lineage>
        <taxon>Bacteria</taxon>
        <taxon>Bacillati</taxon>
        <taxon>Bacillota</taxon>
        <taxon>Clostridia</taxon>
        <taxon>Eubacteriales</taxon>
        <taxon>Eubacteriaceae</taxon>
        <taxon>Acetobacterium</taxon>
    </lineage>
</organism>
<dbReference type="Proteomes" id="UP000653358">
    <property type="component" value="Unassembled WGS sequence"/>
</dbReference>
<protein>
    <recommendedName>
        <fullName evidence="1">Stage 0 sporulation protein A homolog</fullName>
    </recommendedName>
</protein>